<keyword evidence="4" id="KW-0812">Transmembrane</keyword>
<comment type="similarity">
    <text evidence="2 9">Belongs to the mitochondrial pyruvate carrier (MPC) (TC 2.A.105) family.</text>
</comment>
<dbReference type="GO" id="GO:0006850">
    <property type="term" value="P:pyruvate import into mitochondria"/>
    <property type="evidence" value="ECO:0007669"/>
    <property type="project" value="InterPro"/>
</dbReference>
<gene>
    <name evidence="10" type="primary">MPC1</name>
    <name evidence="10" type="ORF">CVIRNUC_005859</name>
</gene>
<comment type="function">
    <text evidence="9">Mediates the uptake of pyruvate into mitochondria.</text>
</comment>
<dbReference type="Proteomes" id="UP001314263">
    <property type="component" value="Unassembled WGS sequence"/>
</dbReference>
<protein>
    <recommendedName>
        <fullName evidence="9">Mitochondrial pyruvate carrier</fullName>
    </recommendedName>
</protein>
<evidence type="ECO:0000256" key="4">
    <source>
        <dbReference type="ARBA" id="ARBA00022692"/>
    </source>
</evidence>
<organism evidence="10 11">
    <name type="scientific">Coccomyxa viridis</name>
    <dbReference type="NCBI Taxonomy" id="1274662"/>
    <lineage>
        <taxon>Eukaryota</taxon>
        <taxon>Viridiplantae</taxon>
        <taxon>Chlorophyta</taxon>
        <taxon>core chlorophytes</taxon>
        <taxon>Trebouxiophyceae</taxon>
        <taxon>Trebouxiophyceae incertae sedis</taxon>
        <taxon>Coccomyxaceae</taxon>
        <taxon>Coccomyxa</taxon>
    </lineage>
</organism>
<evidence type="ECO:0000256" key="7">
    <source>
        <dbReference type="ARBA" id="ARBA00023128"/>
    </source>
</evidence>
<reference evidence="10 11" key="1">
    <citation type="submission" date="2023-10" db="EMBL/GenBank/DDBJ databases">
        <authorList>
            <person name="Maclean D."/>
            <person name="Macfadyen A."/>
        </authorList>
    </citation>
    <scope>NUCLEOTIDE SEQUENCE [LARGE SCALE GENOMIC DNA]</scope>
</reference>
<keyword evidence="10" id="KW-0670">Pyruvate</keyword>
<dbReference type="Pfam" id="PF03650">
    <property type="entry name" value="MPC"/>
    <property type="match status" value="1"/>
</dbReference>
<evidence type="ECO:0000256" key="2">
    <source>
        <dbReference type="ARBA" id="ARBA00006416"/>
    </source>
</evidence>
<evidence type="ECO:0000256" key="9">
    <source>
        <dbReference type="RuleBase" id="RU363100"/>
    </source>
</evidence>
<evidence type="ECO:0000256" key="5">
    <source>
        <dbReference type="ARBA" id="ARBA00022792"/>
    </source>
</evidence>
<evidence type="ECO:0000313" key="11">
    <source>
        <dbReference type="Proteomes" id="UP001314263"/>
    </source>
</evidence>
<keyword evidence="3 9" id="KW-0813">Transport</keyword>
<evidence type="ECO:0000256" key="3">
    <source>
        <dbReference type="ARBA" id="ARBA00022448"/>
    </source>
</evidence>
<keyword evidence="11" id="KW-1185">Reference proteome</keyword>
<comment type="subcellular location">
    <subcellularLocation>
        <location evidence="1 9">Mitochondrion inner membrane</location>
        <topology evidence="1 9">Multi-pass membrane protein</topology>
    </subcellularLocation>
</comment>
<evidence type="ECO:0000256" key="6">
    <source>
        <dbReference type="ARBA" id="ARBA00022989"/>
    </source>
</evidence>
<proteinExistence type="inferred from homology"/>
<keyword evidence="5 9" id="KW-0999">Mitochondrion inner membrane</keyword>
<dbReference type="InterPro" id="IPR005336">
    <property type="entry name" value="MPC"/>
</dbReference>
<dbReference type="GO" id="GO:0005743">
    <property type="term" value="C:mitochondrial inner membrane"/>
    <property type="evidence" value="ECO:0007669"/>
    <property type="project" value="UniProtKB-SubCell"/>
</dbReference>
<evidence type="ECO:0000256" key="1">
    <source>
        <dbReference type="ARBA" id="ARBA00004448"/>
    </source>
</evidence>
<dbReference type="EMBL" id="CAUYUE010000007">
    <property type="protein sequence ID" value="CAK0782664.1"/>
    <property type="molecule type" value="Genomic_DNA"/>
</dbReference>
<accession>A0AAV1I6G5</accession>
<evidence type="ECO:0000313" key="10">
    <source>
        <dbReference type="EMBL" id="CAK0782664.1"/>
    </source>
</evidence>
<keyword evidence="7 9" id="KW-0496">Mitochondrion</keyword>
<comment type="caution">
    <text evidence="10">The sequence shown here is derived from an EMBL/GenBank/DDBJ whole genome shotgun (WGS) entry which is preliminary data.</text>
</comment>
<keyword evidence="8" id="KW-0472">Membrane</keyword>
<dbReference type="AlphaFoldDB" id="A0AAV1I6G5"/>
<keyword evidence="6" id="KW-1133">Transmembrane helix</keyword>
<name>A0AAV1I6G5_9CHLO</name>
<evidence type="ECO:0000256" key="8">
    <source>
        <dbReference type="ARBA" id="ARBA00023136"/>
    </source>
</evidence>
<sequence length="58" mass="6848">MCVYSLLFMRFAWEINPRNYLLLACHAANETVQLNQLRHWYGYHYGDPTQSNPKVMAA</sequence>